<evidence type="ECO:0000313" key="1">
    <source>
        <dbReference type="EMBL" id="VDN94656.1"/>
    </source>
</evidence>
<sequence>MRSVRDTGVLFPSTLTSDEKRLKEAYEKLRAIRKAIAATNKVNVSGTVSDNLKTERKTTKR</sequence>
<dbReference type="WBParaSite" id="BPAG_0001354301-mRNA-1">
    <property type="protein sequence ID" value="BPAG_0001354301-mRNA-1"/>
    <property type="gene ID" value="BPAG_0001354301"/>
</dbReference>
<name>A0A0N4TX57_BRUPA</name>
<gene>
    <name evidence="1" type="ORF">BPAG_LOCUS13471</name>
</gene>
<evidence type="ECO:0000313" key="2">
    <source>
        <dbReference type="Proteomes" id="UP000278627"/>
    </source>
</evidence>
<dbReference type="EMBL" id="UZAD01013398">
    <property type="protein sequence ID" value="VDN94656.1"/>
    <property type="molecule type" value="Genomic_DNA"/>
</dbReference>
<proteinExistence type="predicted"/>
<reference evidence="1 2" key="2">
    <citation type="submission" date="2018-11" db="EMBL/GenBank/DDBJ databases">
        <authorList>
            <consortium name="Pathogen Informatics"/>
        </authorList>
    </citation>
    <scope>NUCLEOTIDE SEQUENCE [LARGE SCALE GENOMIC DNA]</scope>
</reference>
<protein>
    <submittedName>
        <fullName evidence="1 3">Uncharacterized protein</fullName>
    </submittedName>
</protein>
<dbReference type="AlphaFoldDB" id="A0A0N4TX57"/>
<dbReference type="Proteomes" id="UP000278627">
    <property type="component" value="Unassembled WGS sequence"/>
</dbReference>
<accession>A0A0N4TX57</accession>
<organism evidence="3">
    <name type="scientific">Brugia pahangi</name>
    <name type="common">Filarial nematode worm</name>
    <dbReference type="NCBI Taxonomy" id="6280"/>
    <lineage>
        <taxon>Eukaryota</taxon>
        <taxon>Metazoa</taxon>
        <taxon>Ecdysozoa</taxon>
        <taxon>Nematoda</taxon>
        <taxon>Chromadorea</taxon>
        <taxon>Rhabditida</taxon>
        <taxon>Spirurina</taxon>
        <taxon>Spiruromorpha</taxon>
        <taxon>Filarioidea</taxon>
        <taxon>Onchocercidae</taxon>
        <taxon>Brugia</taxon>
    </lineage>
</organism>
<keyword evidence="2" id="KW-1185">Reference proteome</keyword>
<dbReference type="STRING" id="6280.A0A0N4TX57"/>
<evidence type="ECO:0000313" key="3">
    <source>
        <dbReference type="WBParaSite" id="BPAG_0001354301-mRNA-1"/>
    </source>
</evidence>
<reference evidence="3" key="1">
    <citation type="submission" date="2017-02" db="UniProtKB">
        <authorList>
            <consortium name="WormBaseParasite"/>
        </authorList>
    </citation>
    <scope>IDENTIFICATION</scope>
</reference>